<keyword evidence="5" id="KW-0472">Membrane</keyword>
<feature type="domain" description="PDZ" evidence="6">
    <location>
        <begin position="384"/>
        <end position="436"/>
    </location>
</feature>
<comment type="similarity">
    <text evidence="1">Belongs to the peptidase S1C family.</text>
</comment>
<reference evidence="7 8" key="1">
    <citation type="submission" date="2019-03" db="EMBL/GenBank/DDBJ databases">
        <title>Draft genome sequences of novel Actinobacteria.</title>
        <authorList>
            <person name="Sahin N."/>
            <person name="Ay H."/>
            <person name="Saygin H."/>
        </authorList>
    </citation>
    <scope>NUCLEOTIDE SEQUENCE [LARGE SCALE GENOMIC DNA]</scope>
    <source>
        <strain evidence="7 8">5K138</strain>
    </source>
</reference>
<dbReference type="PANTHER" id="PTHR43343:SF3">
    <property type="entry name" value="PROTEASE DO-LIKE 8, CHLOROPLASTIC"/>
    <property type="match status" value="1"/>
</dbReference>
<feature type="region of interest" description="Disordered" evidence="4">
    <location>
        <begin position="1"/>
        <end position="96"/>
    </location>
</feature>
<evidence type="ECO:0000256" key="4">
    <source>
        <dbReference type="SAM" id="MobiDB-lite"/>
    </source>
</evidence>
<dbReference type="InterPro" id="IPR001940">
    <property type="entry name" value="Peptidase_S1C"/>
</dbReference>
<dbReference type="SUPFAM" id="SSF50156">
    <property type="entry name" value="PDZ domain-like"/>
    <property type="match status" value="1"/>
</dbReference>
<dbReference type="Pfam" id="PF13180">
    <property type="entry name" value="PDZ_2"/>
    <property type="match status" value="1"/>
</dbReference>
<dbReference type="AlphaFoldDB" id="A0A4R5DAE3"/>
<dbReference type="InterPro" id="IPR043504">
    <property type="entry name" value="Peptidase_S1_PA_chymotrypsin"/>
</dbReference>
<keyword evidence="2" id="KW-0645">Protease</keyword>
<dbReference type="InterPro" id="IPR051201">
    <property type="entry name" value="Chloro_Bact_Ser_Proteases"/>
</dbReference>
<feature type="compositionally biased region" description="Low complexity" evidence="4">
    <location>
        <begin position="64"/>
        <end position="80"/>
    </location>
</feature>
<evidence type="ECO:0000256" key="1">
    <source>
        <dbReference type="ARBA" id="ARBA00010541"/>
    </source>
</evidence>
<proteinExistence type="inferred from homology"/>
<dbReference type="GO" id="GO:0004252">
    <property type="term" value="F:serine-type endopeptidase activity"/>
    <property type="evidence" value="ECO:0007669"/>
    <property type="project" value="InterPro"/>
</dbReference>
<dbReference type="SMART" id="SM00228">
    <property type="entry name" value="PDZ"/>
    <property type="match status" value="1"/>
</dbReference>
<evidence type="ECO:0000256" key="2">
    <source>
        <dbReference type="ARBA" id="ARBA00022670"/>
    </source>
</evidence>
<evidence type="ECO:0000256" key="3">
    <source>
        <dbReference type="ARBA" id="ARBA00022801"/>
    </source>
</evidence>
<dbReference type="SUPFAM" id="SSF50494">
    <property type="entry name" value="Trypsin-like serine proteases"/>
    <property type="match status" value="1"/>
</dbReference>
<dbReference type="PROSITE" id="PS50106">
    <property type="entry name" value="PDZ"/>
    <property type="match status" value="1"/>
</dbReference>
<keyword evidence="3" id="KW-0378">Hydrolase</keyword>
<dbReference type="PRINTS" id="PR00834">
    <property type="entry name" value="PROTEASES2C"/>
</dbReference>
<name>A0A4R5DAE3_9ACTN</name>
<dbReference type="Pfam" id="PF13365">
    <property type="entry name" value="Trypsin_2"/>
    <property type="match status" value="1"/>
</dbReference>
<organism evidence="7 8">
    <name type="scientific">Jiangella asiatica</name>
    <dbReference type="NCBI Taxonomy" id="2530372"/>
    <lineage>
        <taxon>Bacteria</taxon>
        <taxon>Bacillati</taxon>
        <taxon>Actinomycetota</taxon>
        <taxon>Actinomycetes</taxon>
        <taxon>Jiangellales</taxon>
        <taxon>Jiangellaceae</taxon>
        <taxon>Jiangella</taxon>
    </lineage>
</organism>
<dbReference type="InterPro" id="IPR001478">
    <property type="entry name" value="PDZ"/>
</dbReference>
<dbReference type="PANTHER" id="PTHR43343">
    <property type="entry name" value="PEPTIDASE S12"/>
    <property type="match status" value="1"/>
</dbReference>
<dbReference type="EMBL" id="SMKZ01000022">
    <property type="protein sequence ID" value="TDE08751.1"/>
    <property type="molecule type" value="Genomic_DNA"/>
</dbReference>
<comment type="caution">
    <text evidence="7">The sequence shown here is derived from an EMBL/GenBank/DDBJ whole genome shotgun (WGS) entry which is preliminary data.</text>
</comment>
<accession>A0A4R5DAE3</accession>
<evidence type="ECO:0000313" key="7">
    <source>
        <dbReference type="EMBL" id="TDE08751.1"/>
    </source>
</evidence>
<evidence type="ECO:0000259" key="6">
    <source>
        <dbReference type="PROSITE" id="PS50106"/>
    </source>
</evidence>
<evidence type="ECO:0000313" key="8">
    <source>
        <dbReference type="Proteomes" id="UP000294739"/>
    </source>
</evidence>
<dbReference type="Gene3D" id="2.30.42.10">
    <property type="match status" value="1"/>
</dbReference>
<keyword evidence="5" id="KW-1133">Transmembrane helix</keyword>
<keyword evidence="8" id="KW-1185">Reference proteome</keyword>
<dbReference type="RefSeq" id="WP_131896394.1">
    <property type="nucleotide sequence ID" value="NZ_SMKZ01000022.1"/>
</dbReference>
<dbReference type="OrthoDB" id="3870557at2"/>
<protein>
    <submittedName>
        <fullName evidence="7">PDZ domain-containing protein</fullName>
    </submittedName>
</protein>
<dbReference type="GO" id="GO:0006508">
    <property type="term" value="P:proteolysis"/>
    <property type="evidence" value="ECO:0007669"/>
    <property type="project" value="UniProtKB-KW"/>
</dbReference>
<dbReference type="InParanoid" id="A0A4R5DAE3"/>
<dbReference type="InterPro" id="IPR009003">
    <property type="entry name" value="Peptidase_S1_PA"/>
</dbReference>
<sequence>MKAGWTSLGQPASPDGSGGVPWAGGAWRYTDRTGQLAPQPAPGGPAPAGAVQRREGAGNGLVTAPLGAPGAAAPDTVPGPDAVPGPPAGHRRQPKRRRGLAVVGILLLTLVAGGVGGLVAEALDDDDGGAGTVTVIGADPTGLVERPPESIAGVAASVLPSVVSVTAAEASGSGFIISEDGYVLTNNHVIASAADGGAIDLVLFDGRRLEAQLVGASPSYDVAVLEIDADDLQPVVFGDSGSVAVGDPVVAIGSPLGLDATVTSGIISALERPVTAGGEPDGQSYINALQTDAAINPGNSGGPLVDSAGRVIGVNSAIASLGMSAETGSIGLGFAIPIEQVQRTAEQLIRDGEAVYPIMGVLLDNSFTGPGARVAQDGENGPGVTPGGPADAVGIRSGDVILQIEDSEIRTPAELIVRLRSHEPGEEITLIVERDGETMEVTITLESAVG</sequence>
<dbReference type="Gene3D" id="2.40.10.10">
    <property type="entry name" value="Trypsin-like serine proteases"/>
    <property type="match status" value="2"/>
</dbReference>
<evidence type="ECO:0000256" key="5">
    <source>
        <dbReference type="SAM" id="Phobius"/>
    </source>
</evidence>
<feature type="transmembrane region" description="Helical" evidence="5">
    <location>
        <begin position="100"/>
        <end position="120"/>
    </location>
</feature>
<dbReference type="InterPro" id="IPR036034">
    <property type="entry name" value="PDZ_sf"/>
</dbReference>
<keyword evidence="5" id="KW-0812">Transmembrane</keyword>
<gene>
    <name evidence="7" type="ORF">E1269_16405</name>
</gene>
<dbReference type="Proteomes" id="UP000294739">
    <property type="component" value="Unassembled WGS sequence"/>
</dbReference>